<keyword evidence="2" id="KW-1003">Cell membrane</keyword>
<dbReference type="InterPro" id="IPR052159">
    <property type="entry name" value="Competence_DNA_uptake"/>
</dbReference>
<dbReference type="NCBIfam" id="TIGR00360">
    <property type="entry name" value="ComEC_N-term"/>
    <property type="match status" value="1"/>
</dbReference>
<feature type="transmembrane region" description="Helical" evidence="6">
    <location>
        <begin position="22"/>
        <end position="41"/>
    </location>
</feature>
<keyword evidence="4 6" id="KW-1133">Transmembrane helix</keyword>
<feature type="transmembrane region" description="Helical" evidence="6">
    <location>
        <begin position="417"/>
        <end position="438"/>
    </location>
</feature>
<protein>
    <submittedName>
        <fullName evidence="8">ComEC/Rec2 family competence protein</fullName>
    </submittedName>
</protein>
<evidence type="ECO:0000259" key="7">
    <source>
        <dbReference type="Pfam" id="PF03772"/>
    </source>
</evidence>
<evidence type="ECO:0000256" key="2">
    <source>
        <dbReference type="ARBA" id="ARBA00022475"/>
    </source>
</evidence>
<feature type="transmembrane region" description="Helical" evidence="6">
    <location>
        <begin position="378"/>
        <end position="396"/>
    </location>
</feature>
<reference evidence="8 9" key="1">
    <citation type="submission" date="2019-08" db="EMBL/GenBank/DDBJ databases">
        <title>Highly reduced genomes of protist endosymbionts show evolutionary convergence.</title>
        <authorList>
            <person name="George E."/>
            <person name="Husnik F."/>
            <person name="Tashyreva D."/>
            <person name="Prokopchuk G."/>
            <person name="Horak A."/>
            <person name="Kwong W.K."/>
            <person name="Lukes J."/>
            <person name="Keeling P.J."/>
        </authorList>
    </citation>
    <scope>NUCLEOTIDE SEQUENCE [LARGE SCALE GENOMIC DNA]</scope>
    <source>
        <strain evidence="8">1621</strain>
    </source>
</reference>
<feature type="domain" description="ComEC/Rec2-related protein" evidence="7">
    <location>
        <begin position="249"/>
        <end position="528"/>
    </location>
</feature>
<evidence type="ECO:0000313" key="9">
    <source>
        <dbReference type="Proteomes" id="UP000323844"/>
    </source>
</evidence>
<evidence type="ECO:0000256" key="4">
    <source>
        <dbReference type="ARBA" id="ARBA00022989"/>
    </source>
</evidence>
<feature type="transmembrane region" description="Helical" evidence="6">
    <location>
        <begin position="48"/>
        <end position="81"/>
    </location>
</feature>
<dbReference type="InterPro" id="IPR004477">
    <property type="entry name" value="ComEC_N"/>
</dbReference>
<evidence type="ECO:0000256" key="3">
    <source>
        <dbReference type="ARBA" id="ARBA00022692"/>
    </source>
</evidence>
<feature type="transmembrane region" description="Helical" evidence="6">
    <location>
        <begin position="450"/>
        <end position="474"/>
    </location>
</feature>
<keyword evidence="9" id="KW-1185">Reference proteome</keyword>
<keyword evidence="3 6" id="KW-0812">Transmembrane</keyword>
<feature type="transmembrane region" description="Helical" evidence="6">
    <location>
        <begin position="530"/>
        <end position="549"/>
    </location>
</feature>
<feature type="transmembrane region" description="Helical" evidence="6">
    <location>
        <begin position="495"/>
        <end position="524"/>
    </location>
</feature>
<evidence type="ECO:0000256" key="1">
    <source>
        <dbReference type="ARBA" id="ARBA00004651"/>
    </source>
</evidence>
<proteinExistence type="predicted"/>
<comment type="subcellular location">
    <subcellularLocation>
        <location evidence="1">Cell membrane</location>
        <topology evidence="1">Multi-pass membrane protein</topology>
    </subcellularLocation>
</comment>
<feature type="transmembrane region" description="Helical" evidence="6">
    <location>
        <begin position="356"/>
        <end position="372"/>
    </location>
</feature>
<accession>A0A5C0UJ72</accession>
<dbReference type="PANTHER" id="PTHR30619">
    <property type="entry name" value="DNA INTERNALIZATION/COMPETENCE PROTEIN COMEC/REC2"/>
    <property type="match status" value="1"/>
</dbReference>
<keyword evidence="5 6" id="KW-0472">Membrane</keyword>
<dbReference type="AlphaFoldDB" id="A0A5C0UJ72"/>
<gene>
    <name evidence="8" type="ORF">FZC37_00980</name>
</gene>
<feature type="transmembrane region" description="Helical" evidence="6">
    <location>
        <begin position="308"/>
        <end position="326"/>
    </location>
</feature>
<dbReference type="EMBL" id="CP043312">
    <property type="protein sequence ID" value="QEK39512.1"/>
    <property type="molecule type" value="Genomic_DNA"/>
</dbReference>
<organism evidence="8 9">
    <name type="scientific">Candidatus Sneabacter namystus</name>
    <dbReference type="NCBI Taxonomy" id="2601646"/>
    <lineage>
        <taxon>Bacteria</taxon>
        <taxon>Pseudomonadati</taxon>
        <taxon>Pseudomonadota</taxon>
        <taxon>Alphaproteobacteria</taxon>
        <taxon>Rickettsiales</taxon>
        <taxon>Rickettsiaceae</taxon>
        <taxon>Rickettsieae</taxon>
        <taxon>Candidatus Sneabacter</taxon>
    </lineage>
</organism>
<dbReference type="GO" id="GO:0005886">
    <property type="term" value="C:plasma membrane"/>
    <property type="evidence" value="ECO:0007669"/>
    <property type="project" value="UniProtKB-SubCell"/>
</dbReference>
<evidence type="ECO:0000256" key="6">
    <source>
        <dbReference type="SAM" id="Phobius"/>
    </source>
</evidence>
<dbReference type="PANTHER" id="PTHR30619:SF1">
    <property type="entry name" value="RECOMBINATION PROTEIN 2"/>
    <property type="match status" value="1"/>
</dbReference>
<name>A0A5C0UJ72_9RICK</name>
<evidence type="ECO:0000256" key="5">
    <source>
        <dbReference type="ARBA" id="ARBA00023136"/>
    </source>
</evidence>
<sequence>MTLLKRPLLWLEEQASWDVRQFFSWFAVAYVFGLLRAFYFAKFSCTDIYFVLLLTSLSVLMSLWLRCFGIILLSIFLGFLFGLTIGKVNVPRDIYQEGVIAKKLYKIQGSVEIVRPDNSGGKYDGASFIISDVLDLEAEDGAIPFLKYKRIQVCSRMSDVKHLHVGDYVAIRIQLAHSKTKLLPGSYDFRLGNHLKKIDCVGYAVGKPYLISKYEKFSPISFIKNIRQSYYEQISSLLEKDCADFAAALIIGESRGLSRDIMEDMRTAGISHVLCVSGLHLSLVAMICFSSFRFILNLIPQIALSVNTKFYSALFSLLFSFVYWILSGMNVATTRAFIMTSIAVIAVMFNRSICSFRSISCAILLVLLFNPLDVTSVSFQLSFAAVFALIGCQKFFHTHIAKKATGVISSIYNSVASNVYSSVTVGIATASVVIYHFYIFSVYQMLGNVAVLPVVSMLLMPMAMLSLFCIPLGLGKYPMFVMGKGITFVTKVASYIASLPFSIVYFGHISWLNAVLFILGFLWLVLFKSVWRVLGVIVMVVVVIAVYFSDKPKMIIDFRNGAFAINDSGDLRIHADRMSPFARRCWADWFGKKTVVLCKGGMKKSNMTFDVGDNVKVVVINRADNQKIEADLILDNIGMGTENLKASHIISKADLDKLECIALYYRSGQMFIYGIGGSYHVRIRG</sequence>
<feature type="transmembrane region" description="Helical" evidence="6">
    <location>
        <begin position="269"/>
        <end position="296"/>
    </location>
</feature>
<dbReference type="OrthoDB" id="9790149at2"/>
<dbReference type="Proteomes" id="UP000323844">
    <property type="component" value="Chromosome"/>
</dbReference>
<evidence type="ECO:0000313" key="8">
    <source>
        <dbReference type="EMBL" id="QEK39512.1"/>
    </source>
</evidence>
<dbReference type="Pfam" id="PF03772">
    <property type="entry name" value="Competence"/>
    <property type="match status" value="1"/>
</dbReference>
<dbReference type="KEGG" id="snay:FZC37_00980"/>
<dbReference type="RefSeq" id="WP_148951873.1">
    <property type="nucleotide sequence ID" value="NZ_CP043312.1"/>
</dbReference>